<dbReference type="WBParaSite" id="SPAL_0001605600.1">
    <property type="protein sequence ID" value="SPAL_0001605600.1"/>
    <property type="gene ID" value="SPAL_0001605600"/>
</dbReference>
<dbReference type="Proteomes" id="UP000046392">
    <property type="component" value="Unplaced"/>
</dbReference>
<sequence>MEYVFCPACFNLQDPNNSRKLLLSSLMSHFQNYHGWKSTDCIKFRCVETECRDLTRNEYRLANTFSIKKGLMQLKSYYNHCKMKHNRCINYEEATNTSAQSINLEFNNESNNETTNEIFMDFNDQNYENFEIEESLYDSGSDDNDESPFDSFQERNPRNVDEWKKYLMEIIFDYFKDSPGTEVYFKDIILLLKRVFFPLKDGSVMNTKAALLAIDFKKIIKNGKEMVETIKITDPNETVINNDETEENDIVKRDKQLFYYIPFEKSIPPLIKKLQVPQTDSILIILYADDIQSNNSLGSHTKTGSFLHIAFKLHIPGNCEIAKQCSKLENIATLGVVLTEVTKFSKFDWLIKHVKNMISNLEIIHLGKKVKFNIFCFCGDHMLLQDVFNLPKSFKGEGGPSCRTCLIYGRDFKKVKSCYEANKDEVLRKENFSSSLEYPLNEYSDVFHDILEGVLGNVIYAVVQKLTYYDSQYRPLPQVLMNWNLVELEIRKYNKNHHGQNISSILKDNFFSKYTSRDNVEKKNKYSLSGAEQLAVGKALLHCMNSEDTASLFKNTVDEVFYSSKKLLNDILQIYYITSSKKELSNSDISTLEYLIDRFMTNYFNYVVDESKCSMKFHVLRHYPLYARRYRNFVAVSCIRFEAKNKTIKVLHSISNNKKNPSYTIMGKLGLRYLINNETNS</sequence>
<keyword evidence="1" id="KW-1185">Reference proteome</keyword>
<accession>A0A0N5CDW5</accession>
<evidence type="ECO:0000313" key="1">
    <source>
        <dbReference type="Proteomes" id="UP000046392"/>
    </source>
</evidence>
<evidence type="ECO:0000313" key="2">
    <source>
        <dbReference type="WBParaSite" id="SPAL_0001605600.1"/>
    </source>
</evidence>
<organism evidence="1 2">
    <name type="scientific">Strongyloides papillosus</name>
    <name type="common">Intestinal threadworm</name>
    <dbReference type="NCBI Taxonomy" id="174720"/>
    <lineage>
        <taxon>Eukaryota</taxon>
        <taxon>Metazoa</taxon>
        <taxon>Ecdysozoa</taxon>
        <taxon>Nematoda</taxon>
        <taxon>Chromadorea</taxon>
        <taxon>Rhabditida</taxon>
        <taxon>Tylenchina</taxon>
        <taxon>Panagrolaimomorpha</taxon>
        <taxon>Strongyloidoidea</taxon>
        <taxon>Strongyloididae</taxon>
        <taxon>Strongyloides</taxon>
    </lineage>
</organism>
<reference evidence="2" key="1">
    <citation type="submission" date="2017-02" db="UniProtKB">
        <authorList>
            <consortium name="WormBaseParasite"/>
        </authorList>
    </citation>
    <scope>IDENTIFICATION</scope>
</reference>
<proteinExistence type="predicted"/>
<dbReference type="AlphaFoldDB" id="A0A0N5CDW5"/>
<protein>
    <submittedName>
        <fullName evidence="2">C2H2-type domain-containing protein</fullName>
    </submittedName>
</protein>
<name>A0A0N5CDW5_STREA</name>